<dbReference type="Proteomes" id="UP000018209">
    <property type="component" value="Unassembled WGS sequence"/>
</dbReference>
<sequence length="38" mass="4519">MGRFFCSPAELAEREIVFPRIKFIIIIQNYAFFILDIP</sequence>
<dbReference type="EMBL" id="BASM01000029">
    <property type="protein sequence ID" value="GAD27495.1"/>
    <property type="molecule type" value="Genomic_DNA"/>
</dbReference>
<proteinExistence type="predicted"/>
<organism evidence="1 2">
    <name type="scientific">Gluconobacter thailandicus NBRC 3257</name>
    <dbReference type="NCBI Taxonomy" id="1381097"/>
    <lineage>
        <taxon>Bacteria</taxon>
        <taxon>Pseudomonadati</taxon>
        <taxon>Pseudomonadota</taxon>
        <taxon>Alphaproteobacteria</taxon>
        <taxon>Acetobacterales</taxon>
        <taxon>Acetobacteraceae</taxon>
        <taxon>Gluconobacter</taxon>
    </lineage>
</organism>
<evidence type="ECO:0000313" key="2">
    <source>
        <dbReference type="Proteomes" id="UP000018209"/>
    </source>
</evidence>
<keyword evidence="2" id="KW-1185">Reference proteome</keyword>
<accession>A0ABQ0IZ63</accession>
<evidence type="ECO:0008006" key="3">
    <source>
        <dbReference type="Google" id="ProtNLM"/>
    </source>
</evidence>
<protein>
    <recommendedName>
        <fullName evidence="3">Transposase</fullName>
    </recommendedName>
</protein>
<reference evidence="1 2" key="1">
    <citation type="submission" date="2013-08" db="EMBL/GenBank/DDBJ databases">
        <title>Gluconobacter thailandicus NBRC 3257 whole genome sequence.</title>
        <authorList>
            <person name="Matsutani M."/>
            <person name="Yakushi T."/>
            <person name="Matsushita K."/>
        </authorList>
    </citation>
    <scope>NUCLEOTIDE SEQUENCE [LARGE SCALE GENOMIC DNA]</scope>
    <source>
        <strain evidence="1 2">NBRC 3257</strain>
    </source>
</reference>
<evidence type="ECO:0000313" key="1">
    <source>
        <dbReference type="EMBL" id="GAD27495.1"/>
    </source>
</evidence>
<gene>
    <name evidence="1" type="ORF">NBRC3257_2494</name>
</gene>
<comment type="caution">
    <text evidence="1">The sequence shown here is derived from an EMBL/GenBank/DDBJ whole genome shotgun (WGS) entry which is preliminary data.</text>
</comment>
<name>A0ABQ0IZ63_GLUTH</name>